<proteinExistence type="predicted"/>
<evidence type="ECO:0000313" key="7">
    <source>
        <dbReference type="Proteomes" id="UP000464507"/>
    </source>
</evidence>
<evidence type="ECO:0000259" key="5">
    <source>
        <dbReference type="PROSITE" id="PS50943"/>
    </source>
</evidence>
<keyword evidence="7" id="KW-1185">Reference proteome</keyword>
<organism evidence="6 7">
    <name type="scientific">Marisediminicola antarctica</name>
    <dbReference type="NCBI Taxonomy" id="674079"/>
    <lineage>
        <taxon>Bacteria</taxon>
        <taxon>Bacillati</taxon>
        <taxon>Actinomycetota</taxon>
        <taxon>Actinomycetes</taxon>
        <taxon>Micrococcales</taxon>
        <taxon>Microbacteriaceae</taxon>
        <taxon>Marisediminicola</taxon>
    </lineage>
</organism>
<evidence type="ECO:0000256" key="3">
    <source>
        <dbReference type="ARBA" id="ARBA00023163"/>
    </source>
</evidence>
<dbReference type="Gene3D" id="1.10.260.40">
    <property type="entry name" value="lambda repressor-like DNA-binding domains"/>
    <property type="match status" value="1"/>
</dbReference>
<dbReference type="PANTHER" id="PTHR30146">
    <property type="entry name" value="LACI-RELATED TRANSCRIPTIONAL REPRESSOR"/>
    <property type="match status" value="1"/>
</dbReference>
<keyword evidence="2" id="KW-0238">DNA-binding</keyword>
<dbReference type="CDD" id="cd01392">
    <property type="entry name" value="HTH_LacI"/>
    <property type="match status" value="1"/>
</dbReference>
<dbReference type="SMART" id="SM00354">
    <property type="entry name" value="HTH_LACI"/>
    <property type="match status" value="1"/>
</dbReference>
<evidence type="ECO:0000256" key="2">
    <source>
        <dbReference type="ARBA" id="ARBA00023125"/>
    </source>
</evidence>
<name>A0A7L5AE00_9MICO</name>
<dbReference type="RefSeq" id="WP_161884798.1">
    <property type="nucleotide sequence ID" value="NZ_CP017146.1"/>
</dbReference>
<dbReference type="Gene3D" id="3.40.50.2300">
    <property type="match status" value="2"/>
</dbReference>
<evidence type="ECO:0000259" key="4">
    <source>
        <dbReference type="PROSITE" id="PS50932"/>
    </source>
</evidence>
<dbReference type="InterPro" id="IPR028082">
    <property type="entry name" value="Peripla_BP_I"/>
</dbReference>
<dbReference type="InterPro" id="IPR046335">
    <property type="entry name" value="LacI/GalR-like_sensor"/>
</dbReference>
<dbReference type="Proteomes" id="UP000464507">
    <property type="component" value="Chromosome"/>
</dbReference>
<keyword evidence="1" id="KW-0805">Transcription regulation</keyword>
<dbReference type="GO" id="GO:0000976">
    <property type="term" value="F:transcription cis-regulatory region binding"/>
    <property type="evidence" value="ECO:0007669"/>
    <property type="project" value="TreeGrafter"/>
</dbReference>
<accession>A0A7L5AE00</accession>
<evidence type="ECO:0000256" key="1">
    <source>
        <dbReference type="ARBA" id="ARBA00023015"/>
    </source>
</evidence>
<evidence type="ECO:0000313" key="6">
    <source>
        <dbReference type="EMBL" id="QHO68440.1"/>
    </source>
</evidence>
<dbReference type="InterPro" id="IPR010982">
    <property type="entry name" value="Lambda_DNA-bd_dom_sf"/>
</dbReference>
<dbReference type="KEGG" id="mant:BHD05_01125"/>
<dbReference type="EMBL" id="CP017146">
    <property type="protein sequence ID" value="QHO68440.1"/>
    <property type="molecule type" value="Genomic_DNA"/>
</dbReference>
<gene>
    <name evidence="6" type="ORF">BHD05_01125</name>
</gene>
<feature type="domain" description="HTH cro/C1-type" evidence="5">
    <location>
        <begin position="14"/>
        <end position="57"/>
    </location>
</feature>
<dbReference type="PROSITE" id="PS50932">
    <property type="entry name" value="HTH_LACI_2"/>
    <property type="match status" value="1"/>
</dbReference>
<dbReference type="Pfam" id="PF13377">
    <property type="entry name" value="Peripla_BP_3"/>
    <property type="match status" value="1"/>
</dbReference>
<dbReference type="PANTHER" id="PTHR30146:SF109">
    <property type="entry name" value="HTH-TYPE TRANSCRIPTIONAL REGULATOR GALS"/>
    <property type="match status" value="1"/>
</dbReference>
<dbReference type="GO" id="GO:0003700">
    <property type="term" value="F:DNA-binding transcription factor activity"/>
    <property type="evidence" value="ECO:0007669"/>
    <property type="project" value="TreeGrafter"/>
</dbReference>
<dbReference type="AlphaFoldDB" id="A0A7L5AE00"/>
<dbReference type="OrthoDB" id="4268837at2"/>
<dbReference type="SUPFAM" id="SSF53822">
    <property type="entry name" value="Periplasmic binding protein-like I"/>
    <property type="match status" value="1"/>
</dbReference>
<reference evidence="6 7" key="1">
    <citation type="submission" date="2016-09" db="EMBL/GenBank/DDBJ databases">
        <title>Complete genome sequence of microbes from the polar regions.</title>
        <authorList>
            <person name="Liao L."/>
            <person name="Chen B."/>
        </authorList>
    </citation>
    <scope>NUCLEOTIDE SEQUENCE [LARGE SCALE GENOMIC DNA]</scope>
    <source>
        <strain evidence="6 7">ZS314</strain>
    </source>
</reference>
<sequence length="342" mass="36277">MIAAHQATRRAAPTLEAVASAAGVSRSTVSRVVNGSTQVRPDVVDAVNAAIARLDYVPNRAARSLASRQTMAIALIVPEEAARFFGDPFFAAIVQGITRGLESSDYVLNLQLASRTSTSLKTKKYLLGGNVDGAIVVSHHSDVEFFSELDATIPVVFGGRPFHPEQHSNYFVDVDNAAGAALATEYLLDKGRRRIGTISGPVDMQAANDRSKGWVSALTGAGLPTDLIAHGDFTMASGASAMRDLLDREPNLDAVFVASDLMAMGAISVLRERGISVPDQVSLVGFDDSPAATSTDPQLTTVHQPSTEMGLRMAHNLLALLAGEEVERQSILPTRLVVRDSA</sequence>
<protein>
    <submittedName>
        <fullName evidence="6">LacI family transcriptional regulator</fullName>
    </submittedName>
</protein>
<keyword evidence="3" id="KW-0804">Transcription</keyword>
<dbReference type="PROSITE" id="PS50943">
    <property type="entry name" value="HTH_CROC1"/>
    <property type="match status" value="1"/>
</dbReference>
<dbReference type="Pfam" id="PF00356">
    <property type="entry name" value="LacI"/>
    <property type="match status" value="1"/>
</dbReference>
<dbReference type="InterPro" id="IPR001387">
    <property type="entry name" value="Cro/C1-type_HTH"/>
</dbReference>
<dbReference type="SUPFAM" id="SSF47413">
    <property type="entry name" value="lambda repressor-like DNA-binding domains"/>
    <property type="match status" value="1"/>
</dbReference>
<feature type="domain" description="HTH lacI-type" evidence="4">
    <location>
        <begin position="13"/>
        <end position="67"/>
    </location>
</feature>
<dbReference type="CDD" id="cd06267">
    <property type="entry name" value="PBP1_LacI_sugar_binding-like"/>
    <property type="match status" value="1"/>
</dbReference>
<dbReference type="InterPro" id="IPR000843">
    <property type="entry name" value="HTH_LacI"/>
</dbReference>